<dbReference type="GO" id="GO:0005730">
    <property type="term" value="C:nucleolus"/>
    <property type="evidence" value="ECO:0007669"/>
    <property type="project" value="UniProtKB-SubCell"/>
</dbReference>
<accession>A0A0K2TAX9</accession>
<reference evidence="9" key="1">
    <citation type="submission" date="2014-05" db="EMBL/GenBank/DDBJ databases">
        <authorList>
            <person name="Chronopoulou M."/>
        </authorList>
    </citation>
    <scope>NUCLEOTIDE SEQUENCE</scope>
    <source>
        <tissue evidence="9">Whole organism</tissue>
    </source>
</reference>
<comment type="similarity">
    <text evidence="1">Belongs to the NAF1 family.</text>
</comment>
<dbReference type="GO" id="GO:0005732">
    <property type="term" value="C:sno(s)RNA-containing ribonucleoprotein complex"/>
    <property type="evidence" value="ECO:0007669"/>
    <property type="project" value="InterPro"/>
</dbReference>
<dbReference type="GO" id="GO:0043489">
    <property type="term" value="P:RNA stabilization"/>
    <property type="evidence" value="ECO:0007669"/>
    <property type="project" value="UniProtKB-ARBA"/>
</dbReference>
<evidence type="ECO:0000313" key="9">
    <source>
        <dbReference type="EMBL" id="CDW22727.1"/>
    </source>
</evidence>
<feature type="compositionally biased region" description="Acidic residues" evidence="8">
    <location>
        <begin position="22"/>
        <end position="36"/>
    </location>
</feature>
<dbReference type="AlphaFoldDB" id="A0A0K2TAX9"/>
<evidence type="ECO:0000256" key="8">
    <source>
        <dbReference type="SAM" id="MobiDB-lite"/>
    </source>
</evidence>
<evidence type="ECO:0000256" key="7">
    <source>
        <dbReference type="RuleBase" id="RU364004"/>
    </source>
</evidence>
<evidence type="ECO:0000256" key="4">
    <source>
        <dbReference type="ARBA" id="ARBA00022553"/>
    </source>
</evidence>
<keyword evidence="6 7" id="KW-0539">Nucleus</keyword>
<evidence type="ECO:0000256" key="6">
    <source>
        <dbReference type="ARBA" id="ARBA00023242"/>
    </source>
</evidence>
<dbReference type="PROSITE" id="PS51257">
    <property type="entry name" value="PROKAR_LIPOPROTEIN"/>
    <property type="match status" value="1"/>
</dbReference>
<keyword evidence="4" id="KW-0597">Phosphoprotein</keyword>
<feature type="region of interest" description="Disordered" evidence="8">
    <location>
        <begin position="274"/>
        <end position="318"/>
    </location>
</feature>
<dbReference type="FunFam" id="2.40.10.230:FF:000002">
    <property type="entry name" value="H/ACA ribonucleoprotein complex non-core subunit NAF1"/>
    <property type="match status" value="1"/>
</dbReference>
<dbReference type="PANTHER" id="PTHR31633">
    <property type="entry name" value="H/ACA RIBONUCLEOPROTEIN COMPLEX NON-CORE SUBUNIT NAF1"/>
    <property type="match status" value="1"/>
</dbReference>
<keyword evidence="3 7" id="KW-0698">rRNA processing</keyword>
<evidence type="ECO:0000256" key="5">
    <source>
        <dbReference type="ARBA" id="ARBA00022884"/>
    </source>
</evidence>
<proteinExistence type="inferred from homology"/>
<dbReference type="GO" id="GO:0001522">
    <property type="term" value="P:pseudouridine synthesis"/>
    <property type="evidence" value="ECO:0007669"/>
    <property type="project" value="InterPro"/>
</dbReference>
<dbReference type="InterPro" id="IPR040309">
    <property type="entry name" value="Naf1"/>
</dbReference>
<evidence type="ECO:0000256" key="3">
    <source>
        <dbReference type="ARBA" id="ARBA00022552"/>
    </source>
</evidence>
<dbReference type="PANTHER" id="PTHR31633:SF1">
    <property type="entry name" value="H_ACA RIBONUCLEOPROTEIN COMPLEX NON-CORE SUBUNIT NAF1"/>
    <property type="match status" value="1"/>
</dbReference>
<dbReference type="SUPFAM" id="SSF50447">
    <property type="entry name" value="Translation proteins"/>
    <property type="match status" value="1"/>
</dbReference>
<comment type="function">
    <text evidence="7">Required for ribosome biogenesis. Part of a complex which catalyzes pseudouridylation of rRNA. This involves the isomerization of uridine such that the ribose is subsequently attached to C5, instead of the normal N1. Pseudouridine ("psi") residues may serve to stabilize the conformation of rRNAs.</text>
</comment>
<keyword evidence="2 7" id="KW-0690">Ribosome biogenesis</keyword>
<name>A0A0K2TAX9_LEPSM</name>
<dbReference type="Gene3D" id="2.40.10.230">
    <property type="entry name" value="Probable tRNA pseudouridine synthase domain"/>
    <property type="match status" value="1"/>
</dbReference>
<feature type="region of interest" description="Disordered" evidence="8">
    <location>
        <begin position="243"/>
        <end position="262"/>
    </location>
</feature>
<dbReference type="GO" id="GO:0003723">
    <property type="term" value="F:RNA binding"/>
    <property type="evidence" value="ECO:0007669"/>
    <property type="project" value="UniProtKB-KW"/>
</dbReference>
<comment type="subcellular location">
    <subcellularLocation>
        <location evidence="7">Nucleus</location>
        <location evidence="7">Nucleolus</location>
    </subcellularLocation>
</comment>
<dbReference type="OrthoDB" id="21550at2759"/>
<evidence type="ECO:0000256" key="2">
    <source>
        <dbReference type="ARBA" id="ARBA00022517"/>
    </source>
</evidence>
<dbReference type="GO" id="GO:0006364">
    <property type="term" value="P:rRNA processing"/>
    <property type="evidence" value="ECO:0007669"/>
    <property type="project" value="UniProtKB-KW"/>
</dbReference>
<comment type="similarity">
    <text evidence="7">Belongs to the GAR1 family.</text>
</comment>
<dbReference type="EMBL" id="HACA01005366">
    <property type="protein sequence ID" value="CDW22727.1"/>
    <property type="molecule type" value="Transcribed_RNA"/>
</dbReference>
<protein>
    <recommendedName>
        <fullName evidence="7">H/ACA ribonucleoprotein complex subunit</fullName>
    </recommendedName>
</protein>
<keyword evidence="7 9" id="KW-0687">Ribonucleoprotein</keyword>
<dbReference type="GO" id="GO:0000493">
    <property type="term" value="P:box H/ACA snoRNP assembly"/>
    <property type="evidence" value="ECO:0007669"/>
    <property type="project" value="InterPro"/>
</dbReference>
<feature type="compositionally biased region" description="Polar residues" evidence="8">
    <location>
        <begin position="294"/>
        <end position="308"/>
    </location>
</feature>
<feature type="region of interest" description="Disordered" evidence="8">
    <location>
        <begin position="67"/>
        <end position="93"/>
    </location>
</feature>
<dbReference type="InterPro" id="IPR007504">
    <property type="entry name" value="H/ACA_rnp_Gar1/Naf1"/>
</dbReference>
<feature type="region of interest" description="Disordered" evidence="8">
    <location>
        <begin position="22"/>
        <end position="41"/>
    </location>
</feature>
<organism evidence="9">
    <name type="scientific">Lepeophtheirus salmonis</name>
    <name type="common">Salmon louse</name>
    <name type="synonym">Caligus salmonis</name>
    <dbReference type="NCBI Taxonomy" id="72036"/>
    <lineage>
        <taxon>Eukaryota</taxon>
        <taxon>Metazoa</taxon>
        <taxon>Ecdysozoa</taxon>
        <taxon>Arthropoda</taxon>
        <taxon>Crustacea</taxon>
        <taxon>Multicrustacea</taxon>
        <taxon>Hexanauplia</taxon>
        <taxon>Copepoda</taxon>
        <taxon>Siphonostomatoida</taxon>
        <taxon>Caligidae</taxon>
        <taxon>Lepeophtheirus</taxon>
    </lineage>
</organism>
<evidence type="ECO:0000256" key="1">
    <source>
        <dbReference type="ARBA" id="ARBA00009801"/>
    </source>
</evidence>
<dbReference type="InterPro" id="IPR009000">
    <property type="entry name" value="Transl_B-barrel_sf"/>
</dbReference>
<comment type="subunit">
    <text evidence="7">Component of the small nucleolar ribonucleoprotein particles containing H/ACA-type snoRNAs (H/ACA snoRNPs).</text>
</comment>
<dbReference type="InterPro" id="IPR038664">
    <property type="entry name" value="Gar1/Naf1_Cbf5-bd_sf"/>
</dbReference>
<keyword evidence="5 7" id="KW-0694">RNA-binding</keyword>
<feature type="compositionally biased region" description="Polar residues" evidence="8">
    <location>
        <begin position="277"/>
        <end position="286"/>
    </location>
</feature>
<dbReference type="Pfam" id="PF04410">
    <property type="entry name" value="Gar1"/>
    <property type="match status" value="1"/>
</dbReference>
<sequence length="318" mass="35461">MNRVEIKAAGSLGALGSLACYDEDSSSSDSGSEDEIQNVPKNNTSKNIVEFILDSLIKSVVLKASHNSSSEDSSSEEENTSSKGPCPTVKGELNVSDLPPIEELYISVPQEQTEFVGKVFSIVDSLVVVKSLPGIPTIDLDSVLFLDRGKIALGSVFDVIGPVNDPFYVVRFNSMKHVESRGIEIGKEVYFAPRNDTFTSYVFLAQLRAMKGSDASWQDDIEPPIDFIDYSDDDEERQAKRAVKRKRVYKEPNPSQIAHNPFYRRSRAYNPRANGPITWNSWNSQYREPPPPGTSQRSDVPIWNNSNARGYWSKRDPT</sequence>